<evidence type="ECO:0000256" key="1">
    <source>
        <dbReference type="SAM" id="MobiDB-lite"/>
    </source>
</evidence>
<dbReference type="AlphaFoldDB" id="A0A8X6FF66"/>
<dbReference type="Proteomes" id="UP000887116">
    <property type="component" value="Unassembled WGS sequence"/>
</dbReference>
<name>A0A8X6FF66_TRICU</name>
<proteinExistence type="predicted"/>
<organism evidence="2 3">
    <name type="scientific">Trichonephila clavata</name>
    <name type="common">Joro spider</name>
    <name type="synonym">Nephila clavata</name>
    <dbReference type="NCBI Taxonomy" id="2740835"/>
    <lineage>
        <taxon>Eukaryota</taxon>
        <taxon>Metazoa</taxon>
        <taxon>Ecdysozoa</taxon>
        <taxon>Arthropoda</taxon>
        <taxon>Chelicerata</taxon>
        <taxon>Arachnida</taxon>
        <taxon>Araneae</taxon>
        <taxon>Araneomorphae</taxon>
        <taxon>Entelegynae</taxon>
        <taxon>Araneoidea</taxon>
        <taxon>Nephilidae</taxon>
        <taxon>Trichonephila</taxon>
    </lineage>
</organism>
<evidence type="ECO:0000313" key="2">
    <source>
        <dbReference type="EMBL" id="GFQ77891.1"/>
    </source>
</evidence>
<comment type="caution">
    <text evidence="2">The sequence shown here is derived from an EMBL/GenBank/DDBJ whole genome shotgun (WGS) entry which is preliminary data.</text>
</comment>
<dbReference type="OrthoDB" id="6432137at2759"/>
<gene>
    <name evidence="2" type="primary">AVEN_223012_1</name>
    <name evidence="2" type="ORF">TNCT_547211</name>
</gene>
<feature type="region of interest" description="Disordered" evidence="1">
    <location>
        <begin position="1"/>
        <end position="25"/>
    </location>
</feature>
<accession>A0A8X6FF66</accession>
<sequence>MLLRAECDPTSQGTMTLRPERNRPKPSRIPVYAKRHWESGPAKECIRIPCECGKDSIPNPSNRAWRMEGHAIYCPKATIAYRCYLNNKLESLFRIISKRQYCGNIIDSSSHARWMRMAGIYQDEDASYFKKFAKNRMVLPISEYKSALQKMCEECNMDYWEVLRRMTNVEIGTSGRSPKLEFAVLSADMHLICYSILLRHFIL</sequence>
<reference evidence="2" key="1">
    <citation type="submission" date="2020-07" db="EMBL/GenBank/DDBJ databases">
        <title>Multicomponent nature underlies the extraordinary mechanical properties of spider dragline silk.</title>
        <authorList>
            <person name="Kono N."/>
            <person name="Nakamura H."/>
            <person name="Mori M."/>
            <person name="Yoshida Y."/>
            <person name="Ohtoshi R."/>
            <person name="Malay A.D."/>
            <person name="Moran D.A.P."/>
            <person name="Tomita M."/>
            <person name="Numata K."/>
            <person name="Arakawa K."/>
        </authorList>
    </citation>
    <scope>NUCLEOTIDE SEQUENCE</scope>
</reference>
<protein>
    <submittedName>
        <fullName evidence="2">Uncharacterized protein</fullName>
    </submittedName>
</protein>
<keyword evidence="3" id="KW-1185">Reference proteome</keyword>
<dbReference type="EMBL" id="BMAO01031827">
    <property type="protein sequence ID" value="GFQ77891.1"/>
    <property type="molecule type" value="Genomic_DNA"/>
</dbReference>
<evidence type="ECO:0000313" key="3">
    <source>
        <dbReference type="Proteomes" id="UP000887116"/>
    </source>
</evidence>